<dbReference type="CDD" id="cd05380">
    <property type="entry name" value="CAP_euk"/>
    <property type="match status" value="1"/>
</dbReference>
<feature type="domain" description="PDZ" evidence="2">
    <location>
        <begin position="567"/>
        <end position="637"/>
    </location>
</feature>
<dbReference type="AlphaFoldDB" id="A0A158QQZ7"/>
<evidence type="ECO:0000259" key="2">
    <source>
        <dbReference type="SMART" id="SM00228"/>
    </source>
</evidence>
<dbReference type="SMART" id="SM00228">
    <property type="entry name" value="PDZ"/>
    <property type="match status" value="3"/>
</dbReference>
<gene>
    <name evidence="3" type="ORF">HPLM_LOCUS16274</name>
</gene>
<accession>A0A158QQZ7</accession>
<dbReference type="WBParaSite" id="HPLM_0001628001-mRNA-1">
    <property type="protein sequence ID" value="HPLM_0001628001-mRNA-1"/>
    <property type="gene ID" value="HPLM_0001628001"/>
</dbReference>
<evidence type="ECO:0000313" key="3">
    <source>
        <dbReference type="EMBL" id="VDO59332.1"/>
    </source>
</evidence>
<feature type="region of interest" description="Disordered" evidence="1">
    <location>
        <begin position="676"/>
        <end position="708"/>
    </location>
</feature>
<dbReference type="EMBL" id="UZAF01019346">
    <property type="protein sequence ID" value="VDO59332.1"/>
    <property type="molecule type" value="Genomic_DNA"/>
</dbReference>
<feature type="region of interest" description="Disordered" evidence="1">
    <location>
        <begin position="727"/>
        <end position="839"/>
    </location>
</feature>
<organism evidence="5">
    <name type="scientific">Haemonchus placei</name>
    <name type="common">Barber's pole worm</name>
    <dbReference type="NCBI Taxonomy" id="6290"/>
    <lineage>
        <taxon>Eukaryota</taxon>
        <taxon>Metazoa</taxon>
        <taxon>Ecdysozoa</taxon>
        <taxon>Nematoda</taxon>
        <taxon>Chromadorea</taxon>
        <taxon>Rhabditida</taxon>
        <taxon>Rhabditina</taxon>
        <taxon>Rhabditomorpha</taxon>
        <taxon>Strongyloidea</taxon>
        <taxon>Trichostrongylidae</taxon>
        <taxon>Haemonchus</taxon>
    </lineage>
</organism>
<feature type="region of interest" description="Disordered" evidence="1">
    <location>
        <begin position="136"/>
        <end position="177"/>
    </location>
</feature>
<feature type="compositionally biased region" description="Basic and acidic residues" evidence="1">
    <location>
        <begin position="460"/>
        <end position="472"/>
    </location>
</feature>
<dbReference type="STRING" id="6290.A0A158QQZ7"/>
<dbReference type="InterPro" id="IPR036034">
    <property type="entry name" value="PDZ_sf"/>
</dbReference>
<dbReference type="Proteomes" id="UP000268014">
    <property type="component" value="Unassembled WGS sequence"/>
</dbReference>
<dbReference type="InterPro" id="IPR001478">
    <property type="entry name" value="PDZ"/>
</dbReference>
<proteinExistence type="predicted"/>
<feature type="region of interest" description="Disordered" evidence="1">
    <location>
        <begin position="451"/>
        <end position="540"/>
    </location>
</feature>
<dbReference type="OrthoDB" id="5865737at2759"/>
<reference evidence="3 4" key="2">
    <citation type="submission" date="2018-11" db="EMBL/GenBank/DDBJ databases">
        <authorList>
            <consortium name="Pathogen Informatics"/>
        </authorList>
    </citation>
    <scope>NUCLEOTIDE SEQUENCE [LARGE SCALE GENOMIC DNA]</scope>
    <source>
        <strain evidence="3 4">MHpl1</strain>
    </source>
</reference>
<keyword evidence="4" id="KW-1185">Reference proteome</keyword>
<reference evidence="5" key="1">
    <citation type="submission" date="2016-04" db="UniProtKB">
        <authorList>
            <consortium name="WormBaseParasite"/>
        </authorList>
    </citation>
    <scope>IDENTIFICATION</scope>
</reference>
<name>A0A158QQZ7_HAEPC</name>
<feature type="compositionally biased region" description="Pro residues" evidence="1">
    <location>
        <begin position="798"/>
        <end position="808"/>
    </location>
</feature>
<dbReference type="InterPro" id="IPR040264">
    <property type="entry name" value="T15H9.4-like"/>
</dbReference>
<dbReference type="SUPFAM" id="SSF55797">
    <property type="entry name" value="PR-1-like"/>
    <property type="match status" value="1"/>
</dbReference>
<dbReference type="PANTHER" id="PTHR31327">
    <property type="entry name" value="SPERM MEIOSIS PDZ DOMAIN CONTAINING PROTEINS-RELATED"/>
    <property type="match status" value="1"/>
</dbReference>
<feature type="domain" description="PDZ" evidence="2">
    <location>
        <begin position="869"/>
        <end position="939"/>
    </location>
</feature>
<feature type="compositionally biased region" description="Pro residues" evidence="1">
    <location>
        <begin position="750"/>
        <end position="773"/>
    </location>
</feature>
<protein>
    <submittedName>
        <fullName evidence="5">PDZ domain-containing protein</fullName>
    </submittedName>
</protein>
<feature type="compositionally biased region" description="Low complexity" evidence="1">
    <location>
        <begin position="823"/>
        <end position="833"/>
    </location>
</feature>
<evidence type="ECO:0000313" key="4">
    <source>
        <dbReference type="Proteomes" id="UP000268014"/>
    </source>
</evidence>
<evidence type="ECO:0000313" key="5">
    <source>
        <dbReference type="WBParaSite" id="HPLM_0001628001-mRNA-1"/>
    </source>
</evidence>
<dbReference type="PANTHER" id="PTHR31327:SF6">
    <property type="entry name" value="PDZ DOMAIN-CONTAINING PROTEIN"/>
    <property type="match status" value="1"/>
</dbReference>
<dbReference type="InterPro" id="IPR035940">
    <property type="entry name" value="CAP_sf"/>
</dbReference>
<evidence type="ECO:0000256" key="1">
    <source>
        <dbReference type="SAM" id="MobiDB-lite"/>
    </source>
</evidence>
<dbReference type="SUPFAM" id="SSF50156">
    <property type="entry name" value="PDZ domain-like"/>
    <property type="match status" value="2"/>
</dbReference>
<feature type="compositionally biased region" description="Basic and acidic residues" evidence="1">
    <location>
        <begin position="688"/>
        <end position="700"/>
    </location>
</feature>
<dbReference type="Gene3D" id="3.40.33.10">
    <property type="entry name" value="CAP"/>
    <property type="match status" value="1"/>
</dbReference>
<sequence length="955" mass="104377">MMSWLDQCQWGHSSIENVGENIYMTTKTKENMTVTAIKSTTAWFDELKVKGVGQATILTDVAFNRGIGNYTQVNWFDEEIYEKGEPCSECECKECKCDVKVKTLEFNFNFVALFRIIQKGLNQNRNHSLEVQKAVNVAGSEDEEEPRDFEQQNEPGNRDKSSEAPPTAQEGPPLIPEERQKNFVVRPGFAYFLVTIPFVQGQRFGLGVKHYRNMVIVSKAEEGSSVADTIKVMDRICDVCSMPVSDKDVCKSMIIRALKYAGEVDMIIERPMEPEAIKMMENALNASQMQEPSVAMAPDVKSIVRRYQEKLKQGHGQMPAYQPSVSSDGLILNDIQRNGGPAARVTNMPRFYRQGRCKGVRMAECSWPLQCWLALTGSDPANRTGLRKAITDPNKPQANAPHVVLGEGAGKSHISLIIGCDRTPSQVNKLHKGKQRWAYLTNSFEEALPVAGQKHLPMPGDHRRTPPAEKGAKAGTPRKASLAPLAQDRASAKTPPAENPDDDRGSPAAMTPPTDPAQDAQGRATARTPPNELAQDAPLIPPERKRNFIVREGYAYFLATIILTPGMKFGLGLKHYRNKVVVSKVEDGSMVADILKVMDHICDVCSKPVTDKDICRRLIVKALKANGEVNMIVERPIEPDAVKEMENALNASRMQEPSMALAPDVKDIIRRYSEKLQAGHGQVPAKKALTDSKKERRPEAQRNVNFDVGGGKSHISYIIGCDLTKSQQEKLTSPAPPRNAPPGGAAIRAPPIPPPQGPQPGAPMMAPPVPPPQGARDDAPIRAPVLPPQGPMQGAGMMPPPVPPPQGPMPGAGMMAPPPPPAQGAQAGAPGQPEISSEGPLIAPERERNFIVKEGYDYFLAQIVLTPGMKFGLGLKHHRNRVIVSKVEDGSMVANILKVMDHICDVSSKPVTDKDVCKRLIVKALKDSGEVDMIIERPTEPDAIAEMEVSNSGLS</sequence>
<feature type="domain" description="PDZ" evidence="2">
    <location>
        <begin position="202"/>
        <end position="272"/>
    </location>
</feature>